<dbReference type="EMBL" id="JACGWN010000001">
    <property type="protein sequence ID" value="KAL0464846.1"/>
    <property type="molecule type" value="Genomic_DNA"/>
</dbReference>
<dbReference type="PROSITE" id="PS00105">
    <property type="entry name" value="AA_TRANSFER_CLASS_1"/>
    <property type="match status" value="1"/>
</dbReference>
<comment type="similarity">
    <text evidence="1">Belongs to the class-I pyridoxal-phosphate-dependent aminotransferase family.</text>
</comment>
<dbReference type="PANTHER" id="PTHR43795:SF74">
    <property type="entry name" value="1-AMINOCYCLOPROPANE-1-CARBOXYLATE SYNTHASE-LIKE PROTEIN 1"/>
    <property type="match status" value="1"/>
</dbReference>
<dbReference type="AlphaFoldDB" id="A0AAW2YG17"/>
<dbReference type="Pfam" id="PF00155">
    <property type="entry name" value="Aminotran_1_2"/>
    <property type="match status" value="1"/>
</dbReference>
<evidence type="ECO:0000313" key="5">
    <source>
        <dbReference type="EMBL" id="KAL0464846.1"/>
    </source>
</evidence>
<accession>A0AAW2YG17</accession>
<dbReference type="InterPro" id="IPR004839">
    <property type="entry name" value="Aminotransferase_I/II_large"/>
</dbReference>
<dbReference type="PANTHER" id="PTHR43795">
    <property type="entry name" value="BIFUNCTIONAL ASPARTATE AMINOTRANSFERASE AND GLUTAMATE/ASPARTATE-PREPHENATE AMINOTRANSFERASE-RELATED"/>
    <property type="match status" value="1"/>
</dbReference>
<organism evidence="5">
    <name type="scientific">Sesamum latifolium</name>
    <dbReference type="NCBI Taxonomy" id="2727402"/>
    <lineage>
        <taxon>Eukaryota</taxon>
        <taxon>Viridiplantae</taxon>
        <taxon>Streptophyta</taxon>
        <taxon>Embryophyta</taxon>
        <taxon>Tracheophyta</taxon>
        <taxon>Spermatophyta</taxon>
        <taxon>Magnoliopsida</taxon>
        <taxon>eudicotyledons</taxon>
        <taxon>Gunneridae</taxon>
        <taxon>Pentapetalae</taxon>
        <taxon>asterids</taxon>
        <taxon>lamiids</taxon>
        <taxon>Lamiales</taxon>
        <taxon>Pedaliaceae</taxon>
        <taxon>Sesamum</taxon>
    </lineage>
</organism>
<evidence type="ECO:0000256" key="2">
    <source>
        <dbReference type="ARBA" id="ARBA00022898"/>
    </source>
</evidence>
<dbReference type="Gene3D" id="3.40.640.10">
    <property type="entry name" value="Type I PLP-dependent aspartate aminotransferase-like (Major domain)"/>
    <property type="match status" value="1"/>
</dbReference>
<name>A0AAW2YG17_9LAMI</name>
<dbReference type="InterPro" id="IPR015424">
    <property type="entry name" value="PyrdxlP-dep_Trfase"/>
</dbReference>
<feature type="region of interest" description="Disordered" evidence="3">
    <location>
        <begin position="465"/>
        <end position="486"/>
    </location>
</feature>
<gene>
    <name evidence="5" type="ORF">Slati_0372200</name>
</gene>
<dbReference type="Gene3D" id="3.90.1150.10">
    <property type="entry name" value="Aspartate Aminotransferase, domain 1"/>
    <property type="match status" value="1"/>
</dbReference>
<sequence>MELIKSGKSQLLSRIASSDEHGENSPYFDGWKAYDNDPFHPTQNPHGVIQMGLAENQLPTDLIQEWMKNNPSASICTAQGLHAFRNTALYQDYHGLPEFRHAVAKLMGKSRGGRVSFDPERIVMAGGATGANEMLMFCLADPGDAFLIPSPYYAAFDRDLGWRPRVRLLPVTCHSSNNFQITLEALEAAYESGRKANINVKGLILANPSNPLGTTLDRSTLRTLITFINHHQIHLVCDEIYAATVFRGPSFLSVSEIIQEMECNRDLIHIVYSLSKDMGLPGFRVGIVYSYNDTVVNLGRKMSSFGLVSSQTQYFLASMLSDEEFVNRFLSESARRLASRHDSFTKGLEEVGIKCLESNAGLFCWMDLRHLLKEPTFEGEMGLWKVIISDVKLNVSPGSSFHCHEPGWFRVCFANMDDETVEVALGRIRMFVGKYKEVEVQVKKSWQRNLRLSFPTLMYDENMAPSPRMMSPHSPIPQSPLVRART</sequence>
<dbReference type="InterPro" id="IPR015422">
    <property type="entry name" value="PyrdxlP-dep_Trfase_small"/>
</dbReference>
<proteinExistence type="inferred from homology"/>
<dbReference type="InterPro" id="IPR015421">
    <property type="entry name" value="PyrdxlP-dep_Trfase_major"/>
</dbReference>
<comment type="caution">
    <text evidence="5">The sequence shown here is derived from an EMBL/GenBank/DDBJ whole genome shotgun (WGS) entry which is preliminary data.</text>
</comment>
<dbReference type="FunFam" id="3.90.1150.10:FF:000038">
    <property type="entry name" value="1-aminocyclopropane-1-carboxylate synthase 2"/>
    <property type="match status" value="1"/>
</dbReference>
<evidence type="ECO:0000259" key="4">
    <source>
        <dbReference type="Pfam" id="PF00155"/>
    </source>
</evidence>
<dbReference type="GO" id="GO:0030170">
    <property type="term" value="F:pyridoxal phosphate binding"/>
    <property type="evidence" value="ECO:0007669"/>
    <property type="project" value="InterPro"/>
</dbReference>
<keyword evidence="2" id="KW-0663">Pyridoxal phosphate</keyword>
<dbReference type="CDD" id="cd00609">
    <property type="entry name" value="AAT_like"/>
    <property type="match status" value="1"/>
</dbReference>
<protein>
    <submittedName>
        <fullName evidence="5">1-aminocyclopropane-1-carboxylate synthase</fullName>
    </submittedName>
</protein>
<feature type="domain" description="Aminotransferase class I/classII large" evidence="4">
    <location>
        <begin position="49"/>
        <end position="428"/>
    </location>
</feature>
<dbReference type="GO" id="GO:0016847">
    <property type="term" value="F:1-aminocyclopropane-1-carboxylate synthase activity"/>
    <property type="evidence" value="ECO:0007669"/>
    <property type="project" value="UniProtKB-ARBA"/>
</dbReference>
<dbReference type="SUPFAM" id="SSF53383">
    <property type="entry name" value="PLP-dependent transferases"/>
    <property type="match status" value="1"/>
</dbReference>
<dbReference type="InterPro" id="IPR004838">
    <property type="entry name" value="NHTrfase_class1_PyrdxlP-BS"/>
</dbReference>
<reference evidence="5" key="2">
    <citation type="journal article" date="2024" name="Plant">
        <title>Genomic evolution and insights into agronomic trait innovations of Sesamum species.</title>
        <authorList>
            <person name="Miao H."/>
            <person name="Wang L."/>
            <person name="Qu L."/>
            <person name="Liu H."/>
            <person name="Sun Y."/>
            <person name="Le M."/>
            <person name="Wang Q."/>
            <person name="Wei S."/>
            <person name="Zheng Y."/>
            <person name="Lin W."/>
            <person name="Duan Y."/>
            <person name="Cao H."/>
            <person name="Xiong S."/>
            <person name="Wang X."/>
            <person name="Wei L."/>
            <person name="Li C."/>
            <person name="Ma Q."/>
            <person name="Ju M."/>
            <person name="Zhao R."/>
            <person name="Li G."/>
            <person name="Mu C."/>
            <person name="Tian Q."/>
            <person name="Mei H."/>
            <person name="Zhang T."/>
            <person name="Gao T."/>
            <person name="Zhang H."/>
        </authorList>
    </citation>
    <scope>NUCLEOTIDE SEQUENCE</scope>
    <source>
        <strain evidence="5">KEN1</strain>
    </source>
</reference>
<dbReference type="PRINTS" id="PR00753">
    <property type="entry name" value="ACCSYNTHASE"/>
</dbReference>
<dbReference type="InterPro" id="IPR050478">
    <property type="entry name" value="Ethylene_sulfur-biosynth"/>
</dbReference>
<evidence type="ECO:0000256" key="1">
    <source>
        <dbReference type="ARBA" id="ARBA00007441"/>
    </source>
</evidence>
<reference evidence="5" key="1">
    <citation type="submission" date="2020-06" db="EMBL/GenBank/DDBJ databases">
        <authorList>
            <person name="Li T."/>
            <person name="Hu X."/>
            <person name="Zhang T."/>
            <person name="Song X."/>
            <person name="Zhang H."/>
            <person name="Dai N."/>
            <person name="Sheng W."/>
            <person name="Hou X."/>
            <person name="Wei L."/>
        </authorList>
    </citation>
    <scope>NUCLEOTIDE SEQUENCE</scope>
    <source>
        <strain evidence="5">KEN1</strain>
        <tissue evidence="5">Leaf</tissue>
    </source>
</reference>
<dbReference type="GO" id="GO:0008483">
    <property type="term" value="F:transaminase activity"/>
    <property type="evidence" value="ECO:0007669"/>
    <property type="project" value="TreeGrafter"/>
</dbReference>
<evidence type="ECO:0000256" key="3">
    <source>
        <dbReference type="SAM" id="MobiDB-lite"/>
    </source>
</evidence>